<dbReference type="Pfam" id="PF07007">
    <property type="entry name" value="LprI"/>
    <property type="match status" value="1"/>
</dbReference>
<dbReference type="RefSeq" id="WP_406648412.1">
    <property type="nucleotide sequence ID" value="NZ_CP123584.1"/>
</dbReference>
<keyword evidence="1" id="KW-0732">Signal</keyword>
<accession>A0ABZ2XX96</accession>
<gene>
    <name evidence="3" type="ORF">QEZ52_05110</name>
</gene>
<dbReference type="EMBL" id="CP123584">
    <property type="protein sequence ID" value="WZK89927.1"/>
    <property type="molecule type" value="Genomic_DNA"/>
</dbReference>
<organism evidence="3 4">
    <name type="scientific">Aliisedimentitalea scapharcae</name>
    <dbReference type="NCBI Taxonomy" id="1524259"/>
    <lineage>
        <taxon>Bacteria</taxon>
        <taxon>Pseudomonadati</taxon>
        <taxon>Pseudomonadota</taxon>
        <taxon>Alphaproteobacteria</taxon>
        <taxon>Rhodobacterales</taxon>
        <taxon>Roseobacteraceae</taxon>
        <taxon>Aliisedimentitalea</taxon>
    </lineage>
</organism>
<dbReference type="Proteomes" id="UP001623232">
    <property type="component" value="Chromosome"/>
</dbReference>
<feature type="chain" id="PRO_5046410179" evidence="1">
    <location>
        <begin position="21"/>
        <end position="130"/>
    </location>
</feature>
<dbReference type="InterPro" id="IPR009739">
    <property type="entry name" value="LprI-like_N"/>
</dbReference>
<sequence>MRLFFLGVVLTFGSTSVALAQDCSAPQTQSAMNECAAQFYRFADEDLNLAYGLARDMAKQIDTYAPSGQVSSVTLLRDAQRAWITYRDLACSAETMLAAGGSMQPLLHFGCLERLTRARTEDLRSFGEVN</sequence>
<feature type="signal peptide" evidence="1">
    <location>
        <begin position="1"/>
        <end position="20"/>
    </location>
</feature>
<reference evidence="3 4" key="1">
    <citation type="submission" date="2023-04" db="EMBL/GenBank/DDBJ databases">
        <title>Complete genome sequence of Alisedimentitalea scapharcae.</title>
        <authorList>
            <person name="Rong J.-C."/>
            <person name="Yi M.-L."/>
            <person name="Zhao Q."/>
        </authorList>
    </citation>
    <scope>NUCLEOTIDE SEQUENCE [LARGE SCALE GENOMIC DNA]</scope>
    <source>
        <strain evidence="3 4">KCTC 42119</strain>
    </source>
</reference>
<feature type="domain" description="Lysozyme inhibitor LprI-like N-terminal" evidence="2">
    <location>
        <begin position="23"/>
        <end position="123"/>
    </location>
</feature>
<dbReference type="Gene3D" id="1.20.1270.180">
    <property type="match status" value="1"/>
</dbReference>
<evidence type="ECO:0000256" key="1">
    <source>
        <dbReference type="SAM" id="SignalP"/>
    </source>
</evidence>
<name>A0ABZ2XX96_9RHOB</name>
<evidence type="ECO:0000313" key="3">
    <source>
        <dbReference type="EMBL" id="WZK89927.1"/>
    </source>
</evidence>
<proteinExistence type="predicted"/>
<keyword evidence="4" id="KW-1185">Reference proteome</keyword>
<evidence type="ECO:0000313" key="4">
    <source>
        <dbReference type="Proteomes" id="UP001623232"/>
    </source>
</evidence>
<protein>
    <submittedName>
        <fullName evidence="3">Lysozyme inhibitor LprI family protein</fullName>
    </submittedName>
</protein>
<evidence type="ECO:0000259" key="2">
    <source>
        <dbReference type="Pfam" id="PF07007"/>
    </source>
</evidence>